<dbReference type="EMBL" id="JAVQLW010000003">
    <property type="protein sequence ID" value="MDS9469336.1"/>
    <property type="molecule type" value="Genomic_DNA"/>
</dbReference>
<dbReference type="RefSeq" id="WP_311161933.1">
    <property type="nucleotide sequence ID" value="NZ_JAVQLW010000003.1"/>
</dbReference>
<sequence length="242" mass="27034">MPFLDSVARRKRFLYRYIKYHVLRPPVPEQKALLRGKTAVVVGSAPGSHRPVGWNESFRVITVNASQVAAADWLSDVPDITLMQFNQIEGENPSALEVRRVLRGRRTGSLILINWRHDLQRLKNGLARFDYGYDRLLTMSRYERIALMERCLGKLNLELDASTKWSNGVVGVALALQSGARRVILTGIDPCSAGHGYNDLRMTRLHATTDLEALTLLRDAGLPIFTADPAVSERTGLALWAG</sequence>
<proteinExistence type="predicted"/>
<keyword evidence="2" id="KW-1185">Reference proteome</keyword>
<comment type="caution">
    <text evidence="1">The sequence shown here is derived from an EMBL/GenBank/DDBJ whole genome shotgun (WGS) entry which is preliminary data.</text>
</comment>
<organism evidence="1 2">
    <name type="scientific">Paracoccus aurantius</name>
    <dbReference type="NCBI Taxonomy" id="3073814"/>
    <lineage>
        <taxon>Bacteria</taxon>
        <taxon>Pseudomonadati</taxon>
        <taxon>Pseudomonadota</taxon>
        <taxon>Alphaproteobacteria</taxon>
        <taxon>Rhodobacterales</taxon>
        <taxon>Paracoccaceae</taxon>
        <taxon>Paracoccus</taxon>
    </lineage>
</organism>
<evidence type="ECO:0000313" key="2">
    <source>
        <dbReference type="Proteomes" id="UP001269144"/>
    </source>
</evidence>
<evidence type="ECO:0008006" key="3">
    <source>
        <dbReference type="Google" id="ProtNLM"/>
    </source>
</evidence>
<evidence type="ECO:0000313" key="1">
    <source>
        <dbReference type="EMBL" id="MDS9469336.1"/>
    </source>
</evidence>
<reference evidence="2" key="1">
    <citation type="submission" date="2023-07" db="EMBL/GenBank/DDBJ databases">
        <title>Paracoccus sp. MBLB3053 whole genome sequence.</title>
        <authorList>
            <person name="Hwang C.Y."/>
            <person name="Cho E.-S."/>
            <person name="Seo M.-J."/>
        </authorList>
    </citation>
    <scope>NUCLEOTIDE SEQUENCE [LARGE SCALE GENOMIC DNA]</scope>
    <source>
        <strain evidence="2">MBLB3053</strain>
    </source>
</reference>
<protein>
    <recommendedName>
        <fullName evidence="3">Membrane-anchored protein</fullName>
    </recommendedName>
</protein>
<name>A0ABU2HWA2_9RHOB</name>
<gene>
    <name evidence="1" type="ORF">RGQ15_17375</name>
</gene>
<dbReference type="Proteomes" id="UP001269144">
    <property type="component" value="Unassembled WGS sequence"/>
</dbReference>
<accession>A0ABU2HWA2</accession>